<dbReference type="Proteomes" id="UP001189122">
    <property type="component" value="Unassembled WGS sequence"/>
</dbReference>
<protein>
    <submittedName>
        <fullName evidence="1">Uncharacterized protein</fullName>
    </submittedName>
</protein>
<organism evidence="1">
    <name type="scientific">Spirodela intermedia</name>
    <name type="common">Intermediate duckweed</name>
    <dbReference type="NCBI Taxonomy" id="51605"/>
    <lineage>
        <taxon>Eukaryota</taxon>
        <taxon>Viridiplantae</taxon>
        <taxon>Streptophyta</taxon>
        <taxon>Embryophyta</taxon>
        <taxon>Tracheophyta</taxon>
        <taxon>Spermatophyta</taxon>
        <taxon>Magnoliopsida</taxon>
        <taxon>Liliopsida</taxon>
        <taxon>Araceae</taxon>
        <taxon>Lemnoideae</taxon>
        <taxon>Spirodela</taxon>
    </lineage>
</organism>
<dbReference type="EMBL" id="LR743589">
    <property type="protein sequence ID" value="CAA2615827.1"/>
    <property type="molecule type" value="Genomic_DNA"/>
</dbReference>
<sequence>MKKNTNQHQREVEYAAHYSNSALVILDCQVVDKIRRNHAHCNTFYHI</sequence>
<proteinExistence type="predicted"/>
<name>A0A7I8IEK4_SPIIN</name>
<keyword evidence="2" id="KW-1185">Reference proteome</keyword>
<dbReference type="AlphaFoldDB" id="A0A7I8IEK4"/>
<gene>
    <name evidence="1" type="ORF">SI7747_02002073</name>
</gene>
<evidence type="ECO:0000313" key="1">
    <source>
        <dbReference type="EMBL" id="CAA2615827.1"/>
    </source>
</evidence>
<dbReference type="EMBL" id="CACRZD030000002">
    <property type="protein sequence ID" value="CAA6655533.1"/>
    <property type="molecule type" value="Genomic_DNA"/>
</dbReference>
<accession>A0A7I8IEK4</accession>
<reference evidence="1 2" key="1">
    <citation type="submission" date="2019-12" db="EMBL/GenBank/DDBJ databases">
        <authorList>
            <person name="Scholz U."/>
            <person name="Mascher M."/>
            <person name="Fiebig A."/>
        </authorList>
    </citation>
    <scope>NUCLEOTIDE SEQUENCE</scope>
</reference>
<evidence type="ECO:0000313" key="2">
    <source>
        <dbReference type="Proteomes" id="UP001189122"/>
    </source>
</evidence>